<dbReference type="STRING" id="870435.A0A0C3JQE9"/>
<accession>A0A0C3JQE9</accession>
<dbReference type="OrthoDB" id="348201at2759"/>
<dbReference type="Proteomes" id="UP000054217">
    <property type="component" value="Unassembled WGS sequence"/>
</dbReference>
<dbReference type="EMBL" id="KN832002">
    <property type="protein sequence ID" value="KIN99731.1"/>
    <property type="molecule type" value="Genomic_DNA"/>
</dbReference>
<name>A0A0C3JQE9_PISTI</name>
<keyword evidence="2" id="KW-1185">Reference proteome</keyword>
<proteinExistence type="predicted"/>
<dbReference type="InParanoid" id="A0A0C3JQE9"/>
<organism evidence="1 2">
    <name type="scientific">Pisolithus tinctorius Marx 270</name>
    <dbReference type="NCBI Taxonomy" id="870435"/>
    <lineage>
        <taxon>Eukaryota</taxon>
        <taxon>Fungi</taxon>
        <taxon>Dikarya</taxon>
        <taxon>Basidiomycota</taxon>
        <taxon>Agaricomycotina</taxon>
        <taxon>Agaricomycetes</taxon>
        <taxon>Agaricomycetidae</taxon>
        <taxon>Boletales</taxon>
        <taxon>Sclerodermatineae</taxon>
        <taxon>Pisolithaceae</taxon>
        <taxon>Pisolithus</taxon>
    </lineage>
</organism>
<evidence type="ECO:0000313" key="1">
    <source>
        <dbReference type="EMBL" id="KIN99731.1"/>
    </source>
</evidence>
<reference evidence="2" key="2">
    <citation type="submission" date="2015-01" db="EMBL/GenBank/DDBJ databases">
        <title>Evolutionary Origins and Diversification of the Mycorrhizal Mutualists.</title>
        <authorList>
            <consortium name="DOE Joint Genome Institute"/>
            <consortium name="Mycorrhizal Genomics Consortium"/>
            <person name="Kohler A."/>
            <person name="Kuo A."/>
            <person name="Nagy L.G."/>
            <person name="Floudas D."/>
            <person name="Copeland A."/>
            <person name="Barry K.W."/>
            <person name="Cichocki N."/>
            <person name="Veneault-Fourrey C."/>
            <person name="LaButti K."/>
            <person name="Lindquist E.A."/>
            <person name="Lipzen A."/>
            <person name="Lundell T."/>
            <person name="Morin E."/>
            <person name="Murat C."/>
            <person name="Riley R."/>
            <person name="Ohm R."/>
            <person name="Sun H."/>
            <person name="Tunlid A."/>
            <person name="Henrissat B."/>
            <person name="Grigoriev I.V."/>
            <person name="Hibbett D.S."/>
            <person name="Martin F."/>
        </authorList>
    </citation>
    <scope>NUCLEOTIDE SEQUENCE [LARGE SCALE GENOMIC DNA]</scope>
    <source>
        <strain evidence="2">Marx 270</strain>
    </source>
</reference>
<protein>
    <submittedName>
        <fullName evidence="1">Uncharacterized protein</fullName>
    </submittedName>
</protein>
<sequence>MMVCMHEHGVGSGVSGMDSPAEVFESDVAEKLMGWLLDPFMTKQLLTPLPTLYVFY</sequence>
<dbReference type="AlphaFoldDB" id="A0A0C3JQE9"/>
<dbReference type="HOGENOM" id="CLU_3015176_0_0_1"/>
<reference evidence="1 2" key="1">
    <citation type="submission" date="2014-04" db="EMBL/GenBank/DDBJ databases">
        <authorList>
            <consortium name="DOE Joint Genome Institute"/>
            <person name="Kuo A."/>
            <person name="Kohler A."/>
            <person name="Costa M.D."/>
            <person name="Nagy L.G."/>
            <person name="Floudas D."/>
            <person name="Copeland A."/>
            <person name="Barry K.W."/>
            <person name="Cichocki N."/>
            <person name="Veneault-Fourrey C."/>
            <person name="LaButti K."/>
            <person name="Lindquist E.A."/>
            <person name="Lipzen A."/>
            <person name="Lundell T."/>
            <person name="Morin E."/>
            <person name="Murat C."/>
            <person name="Sun H."/>
            <person name="Tunlid A."/>
            <person name="Henrissat B."/>
            <person name="Grigoriev I.V."/>
            <person name="Hibbett D.S."/>
            <person name="Martin F."/>
            <person name="Nordberg H.P."/>
            <person name="Cantor M.N."/>
            <person name="Hua S.X."/>
        </authorList>
    </citation>
    <scope>NUCLEOTIDE SEQUENCE [LARGE SCALE GENOMIC DNA]</scope>
    <source>
        <strain evidence="1 2">Marx 270</strain>
    </source>
</reference>
<gene>
    <name evidence="1" type="ORF">M404DRAFT_1004447</name>
</gene>
<evidence type="ECO:0000313" key="2">
    <source>
        <dbReference type="Proteomes" id="UP000054217"/>
    </source>
</evidence>